<organism evidence="1 2">
    <name type="scientific">Gossypium arboreum</name>
    <name type="common">Tree cotton</name>
    <name type="synonym">Gossypium nanking</name>
    <dbReference type="NCBI Taxonomy" id="29729"/>
    <lineage>
        <taxon>Eukaryota</taxon>
        <taxon>Viridiplantae</taxon>
        <taxon>Streptophyta</taxon>
        <taxon>Embryophyta</taxon>
        <taxon>Tracheophyta</taxon>
        <taxon>Spermatophyta</taxon>
        <taxon>Magnoliopsida</taxon>
        <taxon>eudicotyledons</taxon>
        <taxon>Gunneridae</taxon>
        <taxon>Pentapetalae</taxon>
        <taxon>rosids</taxon>
        <taxon>malvids</taxon>
        <taxon>Malvales</taxon>
        <taxon>Malvaceae</taxon>
        <taxon>Malvoideae</taxon>
        <taxon>Gossypium</taxon>
    </lineage>
</organism>
<accession>A0ABR0P3K0</accession>
<dbReference type="EMBL" id="JARKNE010000008">
    <property type="protein sequence ID" value="KAK5812699.1"/>
    <property type="molecule type" value="Genomic_DNA"/>
</dbReference>
<dbReference type="Proteomes" id="UP001358586">
    <property type="component" value="Chromosome 8"/>
</dbReference>
<comment type="caution">
    <text evidence="1">The sequence shown here is derived from an EMBL/GenBank/DDBJ whole genome shotgun (WGS) entry which is preliminary data.</text>
</comment>
<name>A0ABR0P3K0_GOSAR</name>
<evidence type="ECO:0000313" key="2">
    <source>
        <dbReference type="Proteomes" id="UP001358586"/>
    </source>
</evidence>
<keyword evidence="2" id="KW-1185">Reference proteome</keyword>
<gene>
    <name evidence="1" type="ORF">PVK06_028137</name>
</gene>
<proteinExistence type="predicted"/>
<reference evidence="1 2" key="1">
    <citation type="submission" date="2023-03" db="EMBL/GenBank/DDBJ databases">
        <title>WGS of Gossypium arboreum.</title>
        <authorList>
            <person name="Yu D."/>
        </authorList>
    </citation>
    <scope>NUCLEOTIDE SEQUENCE [LARGE SCALE GENOMIC DNA]</scope>
    <source>
        <tissue evidence="1">Leaf</tissue>
    </source>
</reference>
<protein>
    <submittedName>
        <fullName evidence="1">Uncharacterized protein</fullName>
    </submittedName>
</protein>
<evidence type="ECO:0000313" key="1">
    <source>
        <dbReference type="EMBL" id="KAK5812699.1"/>
    </source>
</evidence>
<sequence>MRVSLPPNDRPFDFHQQRGLRIAHSTTDVIATFFPRQFYPVFLHPLAVNSVVVVKVVPPSILSLRTVDSSPTHSPSPQSCLLSFVRTFEILVKGLELLNKYIGASEQTTSNWWEEDVELKVSSAWRSLNSRITAKHNDTYRT</sequence>